<evidence type="ECO:0000313" key="3">
    <source>
        <dbReference type="Proteomes" id="UP000034368"/>
    </source>
</evidence>
<evidence type="ECO:0000313" key="2">
    <source>
        <dbReference type="EMBL" id="KKT90154.1"/>
    </source>
</evidence>
<reference evidence="2 3" key="1">
    <citation type="journal article" date="2015" name="Nature">
        <title>rRNA introns, odd ribosomes, and small enigmatic genomes across a large radiation of phyla.</title>
        <authorList>
            <person name="Brown C.T."/>
            <person name="Hug L.A."/>
            <person name="Thomas B.C."/>
            <person name="Sharon I."/>
            <person name="Castelle C.J."/>
            <person name="Singh A."/>
            <person name="Wilkins M.J."/>
            <person name="Williams K.H."/>
            <person name="Banfield J.F."/>
        </authorList>
    </citation>
    <scope>NUCLEOTIDE SEQUENCE [LARGE SCALE GENOMIC DNA]</scope>
</reference>
<feature type="transmembrane region" description="Helical" evidence="1">
    <location>
        <begin position="160"/>
        <end position="184"/>
    </location>
</feature>
<dbReference type="Proteomes" id="UP000034368">
    <property type="component" value="Unassembled WGS sequence"/>
</dbReference>
<keyword evidence="1" id="KW-1133">Transmembrane helix</keyword>
<name>A0A0G1P1B4_9BACT</name>
<feature type="transmembrane region" description="Helical" evidence="1">
    <location>
        <begin position="73"/>
        <end position="95"/>
    </location>
</feature>
<organism evidence="2 3">
    <name type="scientific">Candidatus Yanofskybacteria bacterium GW2011_GWB1_45_11</name>
    <dbReference type="NCBI Taxonomy" id="1619026"/>
    <lineage>
        <taxon>Bacteria</taxon>
        <taxon>Candidatus Yanofskyibacteriota</taxon>
    </lineage>
</organism>
<gene>
    <name evidence="2" type="ORF">UW90_C0005G0009</name>
</gene>
<dbReference type="EMBL" id="LCKD01000005">
    <property type="protein sequence ID" value="KKT90154.1"/>
    <property type="molecule type" value="Genomic_DNA"/>
</dbReference>
<keyword evidence="1" id="KW-0812">Transmembrane</keyword>
<protein>
    <submittedName>
        <fullName evidence="2">Uncharacterized protein</fullName>
    </submittedName>
</protein>
<comment type="caution">
    <text evidence="2">The sequence shown here is derived from an EMBL/GenBank/DDBJ whole genome shotgun (WGS) entry which is preliminary data.</text>
</comment>
<sequence>MDEKNHLKLILAKQIEISNAMETEREMENMYQQSQSLYEEGMEYKKPSFFKYSVLYGLAVVIELIDLTTFTGFGIPVAMLVSFALSTLMFLIFWFTNTKQKRADEFAEKASAWLQELPKNMALIERRGGQAARLVRKFKPVRKMAVKSYAALKKSPLSKFAAAAVANLIPLLDVMPWVIVGVWLSYRDEKASYRNANEAAVEGVKGTLAEVEQLAA</sequence>
<feature type="transmembrane region" description="Helical" evidence="1">
    <location>
        <begin position="49"/>
        <end position="67"/>
    </location>
</feature>
<accession>A0A0G1P1B4</accession>
<keyword evidence="1" id="KW-0472">Membrane</keyword>
<proteinExistence type="predicted"/>
<dbReference type="AlphaFoldDB" id="A0A0G1P1B4"/>
<evidence type="ECO:0000256" key="1">
    <source>
        <dbReference type="SAM" id="Phobius"/>
    </source>
</evidence>